<evidence type="ECO:0000256" key="3">
    <source>
        <dbReference type="ARBA" id="ARBA00022946"/>
    </source>
</evidence>
<dbReference type="GO" id="GO:0006353">
    <property type="term" value="P:DNA-templated transcription termination"/>
    <property type="evidence" value="ECO:0007669"/>
    <property type="project" value="UniProtKB-KW"/>
</dbReference>
<keyword evidence="2" id="KW-0805">Transcription regulation</keyword>
<reference evidence="4 5" key="1">
    <citation type="journal article" date="2014" name="Nat. Genet.">
        <title>Genome sequence of the hot pepper provides insights into the evolution of pungency in Capsicum species.</title>
        <authorList>
            <person name="Kim S."/>
            <person name="Park M."/>
            <person name="Yeom S.I."/>
            <person name="Kim Y.M."/>
            <person name="Lee J.M."/>
            <person name="Lee H.A."/>
            <person name="Seo E."/>
            <person name="Choi J."/>
            <person name="Cheong K."/>
            <person name="Kim K.T."/>
            <person name="Jung K."/>
            <person name="Lee G.W."/>
            <person name="Oh S.K."/>
            <person name="Bae C."/>
            <person name="Kim S.B."/>
            <person name="Lee H.Y."/>
            <person name="Kim S.Y."/>
            <person name="Kim M.S."/>
            <person name="Kang B.C."/>
            <person name="Jo Y.D."/>
            <person name="Yang H.B."/>
            <person name="Jeong H.J."/>
            <person name="Kang W.H."/>
            <person name="Kwon J.K."/>
            <person name="Shin C."/>
            <person name="Lim J.Y."/>
            <person name="Park J.H."/>
            <person name="Huh J.H."/>
            <person name="Kim J.S."/>
            <person name="Kim B.D."/>
            <person name="Cohen O."/>
            <person name="Paran I."/>
            <person name="Suh M.C."/>
            <person name="Lee S.B."/>
            <person name="Kim Y.K."/>
            <person name="Shin Y."/>
            <person name="Noh S.J."/>
            <person name="Park J."/>
            <person name="Seo Y.S."/>
            <person name="Kwon S.Y."/>
            <person name="Kim H.A."/>
            <person name="Park J.M."/>
            <person name="Kim H.J."/>
            <person name="Choi S.B."/>
            <person name="Bosland P.W."/>
            <person name="Reeves G."/>
            <person name="Jo S.H."/>
            <person name="Lee B.W."/>
            <person name="Cho H.T."/>
            <person name="Choi H.S."/>
            <person name="Lee M.S."/>
            <person name="Yu Y."/>
            <person name="Do Choi Y."/>
            <person name="Park B.S."/>
            <person name="van Deynze A."/>
            <person name="Ashrafi H."/>
            <person name="Hill T."/>
            <person name="Kim W.T."/>
            <person name="Pai H.S."/>
            <person name="Ahn H.K."/>
            <person name="Yeam I."/>
            <person name="Giovannoni J.J."/>
            <person name="Rose J.K."/>
            <person name="Sorensen I."/>
            <person name="Lee S.J."/>
            <person name="Kim R.W."/>
            <person name="Choi I.Y."/>
            <person name="Choi B.S."/>
            <person name="Lim J.S."/>
            <person name="Lee Y.H."/>
            <person name="Choi D."/>
        </authorList>
    </citation>
    <scope>NUCLEOTIDE SEQUENCE [LARGE SCALE GENOMIC DNA]</scope>
    <source>
        <strain evidence="5">cv. CM334</strain>
    </source>
</reference>
<dbReference type="EMBL" id="AYRZ02000004">
    <property type="protein sequence ID" value="PHT84130.1"/>
    <property type="molecule type" value="Genomic_DNA"/>
</dbReference>
<keyword evidence="2" id="KW-0806">Transcription termination</keyword>
<comment type="caution">
    <text evidence="4">The sequence shown here is derived from an EMBL/GenBank/DDBJ whole genome shotgun (WGS) entry which is preliminary data.</text>
</comment>
<organism evidence="4 5">
    <name type="scientific">Capsicum annuum</name>
    <name type="common">Capsicum pepper</name>
    <dbReference type="NCBI Taxonomy" id="4072"/>
    <lineage>
        <taxon>Eukaryota</taxon>
        <taxon>Viridiplantae</taxon>
        <taxon>Streptophyta</taxon>
        <taxon>Embryophyta</taxon>
        <taxon>Tracheophyta</taxon>
        <taxon>Spermatophyta</taxon>
        <taxon>Magnoliopsida</taxon>
        <taxon>eudicotyledons</taxon>
        <taxon>Gunneridae</taxon>
        <taxon>Pentapetalae</taxon>
        <taxon>asterids</taxon>
        <taxon>lamiids</taxon>
        <taxon>Solanales</taxon>
        <taxon>Solanaceae</taxon>
        <taxon>Solanoideae</taxon>
        <taxon>Capsiceae</taxon>
        <taxon>Capsicum</taxon>
    </lineage>
</organism>
<sequence length="374" mass="43331">MFIKFRGTHTSIFYSNAFPSYCFTSQCRLYSSSTSSHSLVNYLVDSLGFSKQEATTASSKVTSLKSLNNPNLVIDFFKQTGFDNTQIKTIVSRSPKLLIRNVSKTLKPKFQCLMDLGLSGSDLVNVIARDSVIVDRGLDTHLRPTIDCLRRILGSDDDVIKAIKRAPWLLSFGPHHTMETNLLLLRNFGFTDDKIRKFVLIHRNFLTQKTQRIKDLLHRVENDFRVPRDSSMFHHAFQVLSAQTKYKLDRKIEIFKSFGWSDDDVLEMFRKLPHCIGISEVRIQEKLNLFMKELGFVPAFLASHPAILAYSLEKRVIPRMQVLKSLDERKLERRMWSFYTVLVLAETKFMEYFVLPYKDQIPDLYEPLKINVAP</sequence>
<keyword evidence="2" id="KW-0804">Transcription</keyword>
<dbReference type="Pfam" id="PF02536">
    <property type="entry name" value="mTERF"/>
    <property type="match status" value="1"/>
</dbReference>
<dbReference type="SMR" id="A0A2G2ZQ58"/>
<protein>
    <submittedName>
        <fullName evidence="4">Uncharacterized protein</fullName>
    </submittedName>
</protein>
<evidence type="ECO:0000256" key="2">
    <source>
        <dbReference type="ARBA" id="ARBA00022472"/>
    </source>
</evidence>
<dbReference type="GO" id="GO:0009507">
    <property type="term" value="C:chloroplast"/>
    <property type="evidence" value="ECO:0000318"/>
    <property type="project" value="GO_Central"/>
</dbReference>
<dbReference type="GO" id="GO:0009658">
    <property type="term" value="P:chloroplast organization"/>
    <property type="evidence" value="ECO:0000318"/>
    <property type="project" value="GO_Central"/>
</dbReference>
<proteinExistence type="inferred from homology"/>
<dbReference type="AlphaFoldDB" id="A0A2G2ZQ58"/>
<name>A0A2G2ZQ58_CAPAN</name>
<dbReference type="PANTHER" id="PTHR13068:SF239">
    <property type="match status" value="1"/>
</dbReference>
<reference evidence="4 5" key="2">
    <citation type="journal article" date="2017" name="Genome Biol.">
        <title>New reference genome sequences of hot pepper reveal the massive evolution of plant disease-resistance genes by retroduplication.</title>
        <authorList>
            <person name="Kim S."/>
            <person name="Park J."/>
            <person name="Yeom S.I."/>
            <person name="Kim Y.M."/>
            <person name="Seo E."/>
            <person name="Kim K.T."/>
            <person name="Kim M.S."/>
            <person name="Lee J.M."/>
            <person name="Cheong K."/>
            <person name="Shin H.S."/>
            <person name="Kim S.B."/>
            <person name="Han K."/>
            <person name="Lee J."/>
            <person name="Park M."/>
            <person name="Lee H.A."/>
            <person name="Lee H.Y."/>
            <person name="Lee Y."/>
            <person name="Oh S."/>
            <person name="Lee J.H."/>
            <person name="Choi E."/>
            <person name="Choi E."/>
            <person name="Lee S.E."/>
            <person name="Jeon J."/>
            <person name="Kim H."/>
            <person name="Choi G."/>
            <person name="Song H."/>
            <person name="Lee J."/>
            <person name="Lee S.C."/>
            <person name="Kwon J.K."/>
            <person name="Lee H.Y."/>
            <person name="Koo N."/>
            <person name="Hong Y."/>
            <person name="Kim R.W."/>
            <person name="Kang W.H."/>
            <person name="Huh J.H."/>
            <person name="Kang B.C."/>
            <person name="Yang T.J."/>
            <person name="Lee Y.H."/>
            <person name="Bennetzen J.L."/>
            <person name="Choi D."/>
        </authorList>
    </citation>
    <scope>NUCLEOTIDE SEQUENCE [LARGE SCALE GENOMIC DNA]</scope>
    <source>
        <strain evidence="5">cv. CM334</strain>
    </source>
</reference>
<evidence type="ECO:0000256" key="1">
    <source>
        <dbReference type="ARBA" id="ARBA00007692"/>
    </source>
</evidence>
<dbReference type="Proteomes" id="UP000222542">
    <property type="component" value="Unassembled WGS sequence"/>
</dbReference>
<comment type="similarity">
    <text evidence="1">Belongs to the mTERF family.</text>
</comment>
<gene>
    <name evidence="4" type="ORF">T459_12573</name>
</gene>
<dbReference type="OMA" id="CIGISEV"/>
<keyword evidence="5" id="KW-1185">Reference proteome</keyword>
<evidence type="ECO:0000313" key="4">
    <source>
        <dbReference type="EMBL" id="PHT84130.1"/>
    </source>
</evidence>
<dbReference type="InterPro" id="IPR038538">
    <property type="entry name" value="MTERF_sf"/>
</dbReference>
<dbReference type="GO" id="GO:0003676">
    <property type="term" value="F:nucleic acid binding"/>
    <property type="evidence" value="ECO:0007669"/>
    <property type="project" value="InterPro"/>
</dbReference>
<dbReference type="Gramene" id="PHT84130">
    <property type="protein sequence ID" value="PHT84130"/>
    <property type="gene ID" value="T459_12573"/>
</dbReference>
<keyword evidence="3" id="KW-0809">Transit peptide</keyword>
<accession>A0A2G2ZQ58</accession>
<dbReference type="Gene3D" id="1.25.70.10">
    <property type="entry name" value="Transcription termination factor 3, mitochondrial"/>
    <property type="match status" value="1"/>
</dbReference>
<dbReference type="PANTHER" id="PTHR13068">
    <property type="entry name" value="CGI-12 PROTEIN-RELATED"/>
    <property type="match status" value="1"/>
</dbReference>
<dbReference type="FunFam" id="1.25.70.10:FF:000001">
    <property type="entry name" value="Mitochondrial transcription termination factor-like"/>
    <property type="match status" value="1"/>
</dbReference>
<dbReference type="SMART" id="SM00733">
    <property type="entry name" value="Mterf"/>
    <property type="match status" value="6"/>
</dbReference>
<dbReference type="InterPro" id="IPR003690">
    <property type="entry name" value="MTERF"/>
</dbReference>
<evidence type="ECO:0000313" key="5">
    <source>
        <dbReference type="Proteomes" id="UP000222542"/>
    </source>
</evidence>